<dbReference type="RefSeq" id="WP_120273719.1">
    <property type="nucleotide sequence ID" value="NZ_RAPN01000001.1"/>
</dbReference>
<protein>
    <submittedName>
        <fullName evidence="3">ThiF family protein</fullName>
    </submittedName>
</protein>
<dbReference type="InterPro" id="IPR035985">
    <property type="entry name" value="Ubiquitin-activating_enz"/>
</dbReference>
<dbReference type="NCBIfam" id="NF004804">
    <property type="entry name" value="PRK06153.1-3"/>
    <property type="match status" value="1"/>
</dbReference>
<evidence type="ECO:0000313" key="4">
    <source>
        <dbReference type="Proteomes" id="UP000283387"/>
    </source>
</evidence>
<organism evidence="3 4">
    <name type="scientific">Mangrovibacterium diazotrophicum</name>
    <dbReference type="NCBI Taxonomy" id="1261403"/>
    <lineage>
        <taxon>Bacteria</taxon>
        <taxon>Pseudomonadati</taxon>
        <taxon>Bacteroidota</taxon>
        <taxon>Bacteroidia</taxon>
        <taxon>Marinilabiliales</taxon>
        <taxon>Prolixibacteraceae</taxon>
        <taxon>Mangrovibacterium</taxon>
    </lineage>
</organism>
<reference evidence="3 4" key="1">
    <citation type="submission" date="2018-09" db="EMBL/GenBank/DDBJ databases">
        <title>Genomic Encyclopedia of Archaeal and Bacterial Type Strains, Phase II (KMG-II): from individual species to whole genera.</title>
        <authorList>
            <person name="Goeker M."/>
        </authorList>
    </citation>
    <scope>NUCLEOTIDE SEQUENCE [LARGE SCALE GENOMIC DNA]</scope>
    <source>
        <strain evidence="3 4">DSM 27148</strain>
    </source>
</reference>
<dbReference type="EMBL" id="RAPN01000001">
    <property type="protein sequence ID" value="RKD92523.1"/>
    <property type="molecule type" value="Genomic_DNA"/>
</dbReference>
<dbReference type="SUPFAM" id="SSF69572">
    <property type="entry name" value="Activating enzymes of the ubiquitin-like proteins"/>
    <property type="match status" value="1"/>
</dbReference>
<gene>
    <name evidence="3" type="ORF">BC643_2897</name>
</gene>
<dbReference type="Pfam" id="PF00899">
    <property type="entry name" value="ThiF"/>
    <property type="match status" value="1"/>
</dbReference>
<accession>A0A419WAP4</accession>
<dbReference type="GO" id="GO:0008641">
    <property type="term" value="F:ubiquitin-like modifier activating enzyme activity"/>
    <property type="evidence" value="ECO:0007669"/>
    <property type="project" value="InterPro"/>
</dbReference>
<dbReference type="AlphaFoldDB" id="A0A419WAP4"/>
<dbReference type="InterPro" id="IPR000594">
    <property type="entry name" value="ThiF_NAD_FAD-bd"/>
</dbReference>
<dbReference type="NCBIfam" id="NF004805">
    <property type="entry name" value="PRK06153.1-4"/>
    <property type="match status" value="1"/>
</dbReference>
<evidence type="ECO:0000313" key="3">
    <source>
        <dbReference type="EMBL" id="RKD92523.1"/>
    </source>
</evidence>
<dbReference type="Proteomes" id="UP000283387">
    <property type="component" value="Unassembled WGS sequence"/>
</dbReference>
<keyword evidence="4" id="KW-1185">Reference proteome</keyword>
<dbReference type="InterPro" id="IPR046741">
    <property type="entry name" value="DUF6791"/>
</dbReference>
<proteinExistence type="predicted"/>
<comment type="caution">
    <text evidence="3">The sequence shown here is derived from an EMBL/GenBank/DDBJ whole genome shotgun (WGS) entry which is preliminary data.</text>
</comment>
<dbReference type="OrthoDB" id="8773615at2"/>
<name>A0A419WAP4_9BACT</name>
<feature type="domain" description="THIF-type NAD/FAD binding fold" evidence="1">
    <location>
        <begin position="170"/>
        <end position="328"/>
    </location>
</feature>
<dbReference type="Pfam" id="PF20590">
    <property type="entry name" value="DUF6791"/>
    <property type="match status" value="1"/>
</dbReference>
<evidence type="ECO:0000259" key="2">
    <source>
        <dbReference type="Pfam" id="PF20590"/>
    </source>
</evidence>
<sequence>MSQQLINHSKDLKRLRDEGYSIEINGGHLFAHHIPYVNSNREIKYGILISTLNISGSSTIKPETHVIMFSGEYPCNKNGSSIEQIRHANNGTLLGNSVRASFSFSNKPPEGYANYYEKIKRYAEIVSAPAKSIDATVTEKPYLPVVDDEEGAVFHYIDTNSSRANIDSINQKFSNQKIGIIGMGGTGAYILDLIAKTRVQEIHIYDGDVFLNHNAFRSPGAPSIQELENSISKVDYYYRIYSNMRKAIFAHNYYVTEENFENLQNLNFVFICIDNNRARRTLINYCMTKSITIIDVGLGVNVVDDALIGQVRVTSANHQKNDHLDKYLPSGVETENDYVTNIQIAELNMLNAAQAVLKWKKLSGFYQDLEQEFHSVYSINNSFLNNEEKCDV</sequence>
<evidence type="ECO:0000259" key="1">
    <source>
        <dbReference type="Pfam" id="PF00899"/>
    </source>
</evidence>
<dbReference type="Gene3D" id="3.40.50.720">
    <property type="entry name" value="NAD(P)-binding Rossmann-like Domain"/>
    <property type="match status" value="1"/>
</dbReference>
<feature type="domain" description="DUF6791" evidence="2">
    <location>
        <begin position="10"/>
        <end position="159"/>
    </location>
</feature>